<gene>
    <name evidence="4" type="ORF">SAMN05216215_101519</name>
</gene>
<dbReference type="InterPro" id="IPR019734">
    <property type="entry name" value="TPR_rpt"/>
</dbReference>
<dbReference type="SMART" id="SM00671">
    <property type="entry name" value="SEL1"/>
    <property type="match status" value="11"/>
</dbReference>
<protein>
    <submittedName>
        <fullName evidence="4">Tetratricopeptide repeat-containing protein</fullName>
    </submittedName>
</protein>
<dbReference type="SUPFAM" id="SSF48452">
    <property type="entry name" value="TPR-like"/>
    <property type="match status" value="1"/>
</dbReference>
<dbReference type="PROSITE" id="PS50005">
    <property type="entry name" value="TPR"/>
    <property type="match status" value="3"/>
</dbReference>
<reference evidence="5" key="1">
    <citation type="submission" date="2016-10" db="EMBL/GenBank/DDBJ databases">
        <authorList>
            <person name="Varghese N."/>
            <person name="Submissions S."/>
        </authorList>
    </citation>
    <scope>NUCLEOTIDE SEQUENCE [LARGE SCALE GENOMIC DNA]</scope>
    <source>
        <strain evidence="5">CGMCC 4.3530</strain>
    </source>
</reference>
<dbReference type="PANTHER" id="PTHR45586:SF1">
    <property type="entry name" value="LIPOPOLYSACCHARIDE ASSEMBLY PROTEIN B"/>
    <property type="match status" value="1"/>
</dbReference>
<evidence type="ECO:0000256" key="3">
    <source>
        <dbReference type="PROSITE-ProRule" id="PRU00339"/>
    </source>
</evidence>
<dbReference type="InterPro" id="IPR051012">
    <property type="entry name" value="CellSynth/LPSAsmb/PSIAsmb"/>
</dbReference>
<evidence type="ECO:0000256" key="2">
    <source>
        <dbReference type="ARBA" id="ARBA00022803"/>
    </source>
</evidence>
<feature type="repeat" description="TPR" evidence="3">
    <location>
        <begin position="1480"/>
        <end position="1513"/>
    </location>
</feature>
<feature type="repeat" description="TPR" evidence="3">
    <location>
        <begin position="1625"/>
        <end position="1658"/>
    </location>
</feature>
<dbReference type="InterPro" id="IPR006597">
    <property type="entry name" value="Sel1-like"/>
</dbReference>
<dbReference type="InterPro" id="IPR011990">
    <property type="entry name" value="TPR-like_helical_dom_sf"/>
</dbReference>
<organism evidence="4 5">
    <name type="scientific">Saccharopolyspora shandongensis</name>
    <dbReference type="NCBI Taxonomy" id="418495"/>
    <lineage>
        <taxon>Bacteria</taxon>
        <taxon>Bacillati</taxon>
        <taxon>Actinomycetota</taxon>
        <taxon>Actinomycetes</taxon>
        <taxon>Pseudonocardiales</taxon>
        <taxon>Pseudonocardiaceae</taxon>
        <taxon>Saccharopolyspora</taxon>
    </lineage>
</organism>
<accession>A0A1H3EJV8</accession>
<keyword evidence="5" id="KW-1185">Reference proteome</keyword>
<dbReference type="OrthoDB" id="3488895at2"/>
<dbReference type="Pfam" id="PF13432">
    <property type="entry name" value="TPR_16"/>
    <property type="match status" value="7"/>
</dbReference>
<sequence length="1672" mass="180207">MSLWEQRVTRARQLWISGDRAAAEHELRTVLGDGDFDGAVHAACLLGGLLDERDDAAGARAMYQRALDSGHPIYAQTAAISLGLLLFDADDLTAAQAVLHFAADGADPDAAGRANALLAQVLHMLGDTEGAREARDSALNCGDPAVVELAQGLDLPGPGERSADEYLQVAYEQACRLLDQGRDHDAEPILLRLLDSGHPKYGSLGAAKLYALHVDDSATARRMAERMIAYRHPEHLGWGYVLLGGVLEDVADLPGAADAFRQAADDPRPDVRLHALIHLGMVHRELGRADQARETYQRVINTRHPRYSTEALGVLAELQRDEGDIAGAVETFGKVADSGHPEKGPLAAYNMGVLLYEHGDQAAAAEAFRKAADAEDPHVAHQAELALSMMDVIDAQEAPEGGDAKQLAQHAREAAAAGDVAAARAAYQQVIEMDVRIWSVMAANSLGLVEATAGEPDRARRALRWAATSDEGSLAQDGAFRHALLDEPAAQPVLQALLKFEHGDGSTIDALIVGAEPEARDLAAVIKAEHVMTTDVPRAVEMLTGLAESPNRLVWTKAGHLLARWLMREQRLEDGLRMLHRVVGEGHPALRPWAASELGDLLLDQGDLEGTIAAFETAAATGHPIVLGEVFGKLALLYRTWDRHDELLDLYRRTAAGGHPEFGPRAAFLLGEELVEADDLESALELFTKAADSTSAAAPVAAFGMHAIRLELDAARASFLALTDDEKPHYTATQLCLNLAHRYQGRGVAEFTDWALRLVVEAGHPERVQQGWLFLGALRNESGDIDGAIEAWEHAARSTDDDEAAVAKCSLADLLQDRGELDRADALLDEVAAGDTASVVNAALKLGAFRFGRDDTDGAMEAFRRAESVGTRVEAAHATASIAVLLSRRGEIERARETFERVIASGVPDVQAQAALDLGNMLRDNGDEAGAKDAYERALEFGDPDVTPYVYQQMGVETAEQRGFRLIQDGDVEGARAAIREHFGSARVADYWCASWTDPAAAASILSGAFGDDLQTCSELGLDFGRALANNDAPAAREFFRMVVDHGHPELVPKAQIALGELAEGEREHAMALAWYRRASSADEPESTAKAGVLLAQLLTRLHDQEGAKSACRHAIAAGSGIWAVDAGVLLGHLHLVAGEVAEAREIWDRTEEAAETPEQFGTVLHHRIEQLGETSDEALELLRRAADSADPKTAIIAMGLLGERAEDLAEAIRWFGAAAELGVPGHSDAVRGRLGELLLSQGDRDAARIQFERVSRSDEPDVAARGEFGLGLIRYESDDLAGAVAAFVKTASYTSDDDMAEDALNNVRVVLDGQRAAGDHLGAANTLRRLAEVVTESHVAEWAHETGVEFLEAGDHDAALIYLRCAVEIGAPDPAPEAVLGLGEALQLRGDSAGARQAYERVLATGDENRAAIAKYRLVELLKDDDPAAAEELMQSQDGVLAPAMKAMLGLKRREEGDTAGAIEAFREAAGSADDRFSPMATYALAQSLRQDGDLDQARQTYLRLIESAPEDRYAGEALLELASMAFHVEDYAEAHDWSLRAWESDDAELSAKAAMNLGVIAKRRRDIAAAAPWFQALIDLAHPNAALAAAHLAEMHYWREDHAEAARHYEYTLANTEDPELIAEAAYRVGEIRYRRGEVQQARELLNRAVRTEDPSFAHQATKLLAELGA</sequence>
<evidence type="ECO:0000313" key="4">
    <source>
        <dbReference type="EMBL" id="SDX78199.1"/>
    </source>
</evidence>
<dbReference type="SUPFAM" id="SSF81901">
    <property type="entry name" value="HCP-like"/>
    <property type="match status" value="6"/>
</dbReference>
<dbReference type="Pfam" id="PF13174">
    <property type="entry name" value="TPR_6"/>
    <property type="match status" value="1"/>
</dbReference>
<dbReference type="SMART" id="SM00028">
    <property type="entry name" value="TPR"/>
    <property type="match status" value="21"/>
</dbReference>
<dbReference type="RefSeq" id="WP_093266683.1">
    <property type="nucleotide sequence ID" value="NZ_FNOK01000015.1"/>
</dbReference>
<name>A0A1H3EJV8_9PSEU</name>
<dbReference type="Proteomes" id="UP000199529">
    <property type="component" value="Unassembled WGS sequence"/>
</dbReference>
<dbReference type="PANTHER" id="PTHR45586">
    <property type="entry name" value="TPR REPEAT-CONTAINING PROTEIN PA4667"/>
    <property type="match status" value="1"/>
</dbReference>
<evidence type="ECO:0000313" key="5">
    <source>
        <dbReference type="Proteomes" id="UP000199529"/>
    </source>
</evidence>
<keyword evidence="2 3" id="KW-0802">TPR repeat</keyword>
<keyword evidence="1" id="KW-0677">Repeat</keyword>
<dbReference type="EMBL" id="FNOK01000015">
    <property type="protein sequence ID" value="SDX78199.1"/>
    <property type="molecule type" value="Genomic_DNA"/>
</dbReference>
<proteinExistence type="predicted"/>
<feature type="repeat" description="TPR" evidence="3">
    <location>
        <begin position="273"/>
        <end position="306"/>
    </location>
</feature>
<dbReference type="Gene3D" id="1.25.40.10">
    <property type="entry name" value="Tetratricopeptide repeat domain"/>
    <property type="match status" value="9"/>
</dbReference>
<evidence type="ECO:0000256" key="1">
    <source>
        <dbReference type="ARBA" id="ARBA00022737"/>
    </source>
</evidence>